<proteinExistence type="predicted"/>
<dbReference type="EMBL" id="ASGP02000006">
    <property type="protein sequence ID" value="KAH9501979.1"/>
    <property type="molecule type" value="Genomic_DNA"/>
</dbReference>
<accession>A0A922KY02</accession>
<reference evidence="3" key="2">
    <citation type="journal article" date="2022" name="Res Sq">
        <title>Comparative Genomics Reveals Insights into the Divergent Evolution of Astigmatic Mites and Household Pest Adaptations.</title>
        <authorList>
            <person name="Xiong Q."/>
            <person name="Wan A.T.-Y."/>
            <person name="Liu X.-Y."/>
            <person name="Fung C.S.-H."/>
            <person name="Xiao X."/>
            <person name="Malainual N."/>
            <person name="Hou J."/>
            <person name="Wang L."/>
            <person name="Wang M."/>
            <person name="Yang K."/>
            <person name="Cui Y."/>
            <person name="Leung E."/>
            <person name="Nong W."/>
            <person name="Shin S.-K."/>
            <person name="Au S."/>
            <person name="Jeong K.Y."/>
            <person name="Chew F.T."/>
            <person name="Hui J."/>
            <person name="Leung T.F."/>
            <person name="Tungtrongchitr A."/>
            <person name="Zhong N."/>
            <person name="Liu Z."/>
            <person name="Tsui S."/>
        </authorList>
    </citation>
    <scope>NUCLEOTIDE SEQUENCE</scope>
    <source>
        <strain evidence="3">Derf</strain>
        <tissue evidence="3">Whole organism</tissue>
    </source>
</reference>
<sequence length="63" mass="7369">MMRCNIASSLMLTIVELLLFLMQKQRRAPNTSQSYNIHSAIHPIQKKGPIKPKRNEMKRSFEL</sequence>
<evidence type="ECO:0000256" key="1">
    <source>
        <dbReference type="SAM" id="MobiDB-lite"/>
    </source>
</evidence>
<evidence type="ECO:0000313" key="4">
    <source>
        <dbReference type="Proteomes" id="UP000790347"/>
    </source>
</evidence>
<organism evidence="3 4">
    <name type="scientific">Dermatophagoides farinae</name>
    <name type="common">American house dust mite</name>
    <dbReference type="NCBI Taxonomy" id="6954"/>
    <lineage>
        <taxon>Eukaryota</taxon>
        <taxon>Metazoa</taxon>
        <taxon>Ecdysozoa</taxon>
        <taxon>Arthropoda</taxon>
        <taxon>Chelicerata</taxon>
        <taxon>Arachnida</taxon>
        <taxon>Acari</taxon>
        <taxon>Acariformes</taxon>
        <taxon>Sarcoptiformes</taxon>
        <taxon>Astigmata</taxon>
        <taxon>Psoroptidia</taxon>
        <taxon>Analgoidea</taxon>
        <taxon>Pyroglyphidae</taxon>
        <taxon>Dermatophagoidinae</taxon>
        <taxon>Dermatophagoides</taxon>
    </lineage>
</organism>
<feature type="signal peptide" evidence="2">
    <location>
        <begin position="1"/>
        <end position="17"/>
    </location>
</feature>
<feature type="chain" id="PRO_5036826353" evidence="2">
    <location>
        <begin position="18"/>
        <end position="63"/>
    </location>
</feature>
<gene>
    <name evidence="3" type="ORF">DERF_012782</name>
</gene>
<comment type="caution">
    <text evidence="3">The sequence shown here is derived from an EMBL/GenBank/DDBJ whole genome shotgun (WGS) entry which is preliminary data.</text>
</comment>
<evidence type="ECO:0000313" key="3">
    <source>
        <dbReference type="EMBL" id="KAH9501979.1"/>
    </source>
</evidence>
<evidence type="ECO:0000256" key="2">
    <source>
        <dbReference type="SAM" id="SignalP"/>
    </source>
</evidence>
<name>A0A922KY02_DERFA</name>
<dbReference type="AlphaFoldDB" id="A0A922KY02"/>
<feature type="region of interest" description="Disordered" evidence="1">
    <location>
        <begin position="43"/>
        <end position="63"/>
    </location>
</feature>
<keyword evidence="4" id="KW-1185">Reference proteome</keyword>
<feature type="compositionally biased region" description="Basic and acidic residues" evidence="1">
    <location>
        <begin position="53"/>
        <end position="63"/>
    </location>
</feature>
<dbReference type="Proteomes" id="UP000790347">
    <property type="component" value="Unassembled WGS sequence"/>
</dbReference>
<keyword evidence="2" id="KW-0732">Signal</keyword>
<protein>
    <submittedName>
        <fullName evidence="3">Uncharacterized protein</fullName>
    </submittedName>
</protein>
<reference evidence="3" key="1">
    <citation type="submission" date="2013-05" db="EMBL/GenBank/DDBJ databases">
        <authorList>
            <person name="Yim A.K.Y."/>
            <person name="Chan T.F."/>
            <person name="Ji K.M."/>
            <person name="Liu X.Y."/>
            <person name="Zhou J.W."/>
            <person name="Li R.Q."/>
            <person name="Yang K.Y."/>
            <person name="Li J."/>
            <person name="Li M."/>
            <person name="Law P.T.W."/>
            <person name="Wu Y.L."/>
            <person name="Cai Z.L."/>
            <person name="Qin H."/>
            <person name="Bao Y."/>
            <person name="Leung R.K.K."/>
            <person name="Ng P.K.S."/>
            <person name="Zou J."/>
            <person name="Zhong X.J."/>
            <person name="Ran P.X."/>
            <person name="Zhong N.S."/>
            <person name="Liu Z.G."/>
            <person name="Tsui S.K.W."/>
        </authorList>
    </citation>
    <scope>NUCLEOTIDE SEQUENCE</scope>
    <source>
        <strain evidence="3">Derf</strain>
        <tissue evidence="3">Whole organism</tissue>
    </source>
</reference>